<name>Q6XLT4_9PHYC</name>
<dbReference type="RefSeq" id="YP_009665593.1">
    <property type="nucleotide sequence ID" value="NC_043242.1"/>
</dbReference>
<reference evidence="1" key="1">
    <citation type="journal article" date="2003" name="J. Mol. Evol.">
        <title>Comparisons of two large phaeoviral genomes and evolutionary implications.</title>
        <authorList>
            <person name="Delaroque N."/>
            <person name="Boland W."/>
            <person name="Muller D.G."/>
            <person name="Knippers R."/>
        </authorList>
    </citation>
    <scope>NUCLEOTIDE SEQUENCE</scope>
    <source>
        <strain evidence="1">FirrV-1</strain>
    </source>
</reference>
<reference evidence="1" key="2">
    <citation type="submission" date="2003-01" db="EMBL/GenBank/DDBJ databases">
        <title>Partial Nucleotide Sequence of the Feldmannia irregularis Virus FirrV-1 Genome: On the Evolution of Large Phaeoviral Genomes.</title>
        <authorList>
            <person name="Delaroque N."/>
            <person name="Knippers R."/>
            <person name="Mueller D.G."/>
            <person name="Boland W."/>
        </authorList>
    </citation>
    <scope>NUCLEOTIDE SEQUENCE</scope>
    <source>
        <strain evidence="1">FirrV-1</strain>
    </source>
</reference>
<proteinExistence type="predicted"/>
<sequence>MAPIGEYLSSLRKNRPRAHVSKSRYEIVAAECIRSLCSTFCSTPCSLSTITIDVLSKKNLGSKKGVLGEKKQAIRSIRQHLKNLDHTISVRHIQRMGKDRKGVAIVLVYFYFTKEKKRGGHVSLLVFDGYTRTQHFFNPWGFRDHWVSIEMARPENQLVKGFRVASVDTDAWLKPNDSLQWAYDKNSLRDGSGNCVLLCVLVAAMCLRFGRGDPKHMADELLRLDENKTRAGREKTLQELWSWMNEITLEARARKNGTVRSDTALRKIPSLLFPVPDAKDSPSCHIYLPDKKTYCLRKRCVNDIFCWQHRYFTRNSHAEGKNKMSCDTPLTKCRHYL</sequence>
<protein>
    <submittedName>
        <fullName evidence="1">FirrV-1-N2</fullName>
    </submittedName>
</protein>
<dbReference type="KEGG" id="vg:41332190"/>
<dbReference type="GeneID" id="41332190"/>
<evidence type="ECO:0000313" key="1">
    <source>
        <dbReference type="EMBL" id="AAR26977.1"/>
    </source>
</evidence>
<accession>Q6XLT4</accession>
<dbReference type="EMBL" id="AY225146">
    <property type="protein sequence ID" value="AAR26977.1"/>
    <property type="molecule type" value="Genomic_DNA"/>
</dbReference>
<organism evidence="1">
    <name type="scientific">Feldmannia irregularis virus a</name>
    <dbReference type="NCBI Taxonomy" id="231992"/>
    <lineage>
        <taxon>Viruses</taxon>
        <taxon>Varidnaviria</taxon>
        <taxon>Bamfordvirae</taxon>
        <taxon>Nucleocytoviricota</taxon>
        <taxon>Megaviricetes</taxon>
        <taxon>Algavirales</taxon>
        <taxon>Phycodnaviridae</taxon>
        <taxon>Phaeovirus</taxon>
        <taxon>Phaeovirus irregularis</taxon>
    </lineage>
</organism>